<keyword evidence="3 5" id="KW-1133">Transmembrane helix</keyword>
<dbReference type="Pfam" id="PF04932">
    <property type="entry name" value="Wzy_C"/>
    <property type="match status" value="1"/>
</dbReference>
<feature type="transmembrane region" description="Helical" evidence="5">
    <location>
        <begin position="345"/>
        <end position="368"/>
    </location>
</feature>
<feature type="transmembrane region" description="Helical" evidence="5">
    <location>
        <begin position="374"/>
        <end position="407"/>
    </location>
</feature>
<feature type="transmembrane region" description="Helical" evidence="5">
    <location>
        <begin position="191"/>
        <end position="222"/>
    </location>
</feature>
<dbReference type="InterPro" id="IPR007016">
    <property type="entry name" value="O-antigen_ligase-rel_domated"/>
</dbReference>
<keyword evidence="8" id="KW-1185">Reference proteome</keyword>
<evidence type="ECO:0000256" key="5">
    <source>
        <dbReference type="SAM" id="Phobius"/>
    </source>
</evidence>
<keyword evidence="4 5" id="KW-0472">Membrane</keyword>
<dbReference type="PANTHER" id="PTHR37422:SF13">
    <property type="entry name" value="LIPOPOLYSACCHARIDE BIOSYNTHESIS PROTEIN PA4999-RELATED"/>
    <property type="match status" value="1"/>
</dbReference>
<keyword evidence="2 5" id="KW-0812">Transmembrane</keyword>
<dbReference type="AlphaFoldDB" id="A0A1M6FA46"/>
<organism evidence="7 8">
    <name type="scientific">Aquimarina spongiae</name>
    <dbReference type="NCBI Taxonomy" id="570521"/>
    <lineage>
        <taxon>Bacteria</taxon>
        <taxon>Pseudomonadati</taxon>
        <taxon>Bacteroidota</taxon>
        <taxon>Flavobacteriia</taxon>
        <taxon>Flavobacteriales</taxon>
        <taxon>Flavobacteriaceae</taxon>
        <taxon>Aquimarina</taxon>
    </lineage>
</organism>
<dbReference type="RefSeq" id="WP_073315995.1">
    <property type="nucleotide sequence ID" value="NZ_FQYP01000004.1"/>
</dbReference>
<evidence type="ECO:0000256" key="3">
    <source>
        <dbReference type="ARBA" id="ARBA00022989"/>
    </source>
</evidence>
<keyword evidence="7" id="KW-0436">Ligase</keyword>
<dbReference type="InterPro" id="IPR051533">
    <property type="entry name" value="WaaL-like"/>
</dbReference>
<evidence type="ECO:0000313" key="7">
    <source>
        <dbReference type="EMBL" id="SHI94533.1"/>
    </source>
</evidence>
<feature type="transmembrane region" description="Helical" evidence="5">
    <location>
        <begin position="162"/>
        <end position="179"/>
    </location>
</feature>
<dbReference type="GO" id="GO:0016874">
    <property type="term" value="F:ligase activity"/>
    <property type="evidence" value="ECO:0007669"/>
    <property type="project" value="UniProtKB-KW"/>
</dbReference>
<evidence type="ECO:0000259" key="6">
    <source>
        <dbReference type="Pfam" id="PF04932"/>
    </source>
</evidence>
<accession>A0A1M6FA46</accession>
<feature type="transmembrane region" description="Helical" evidence="5">
    <location>
        <begin position="20"/>
        <end position="44"/>
    </location>
</feature>
<evidence type="ECO:0000313" key="8">
    <source>
        <dbReference type="Proteomes" id="UP000184432"/>
    </source>
</evidence>
<feature type="transmembrane region" description="Helical" evidence="5">
    <location>
        <begin position="56"/>
        <end position="75"/>
    </location>
</feature>
<evidence type="ECO:0000256" key="4">
    <source>
        <dbReference type="ARBA" id="ARBA00023136"/>
    </source>
</evidence>
<dbReference type="EMBL" id="FQYP01000004">
    <property type="protein sequence ID" value="SHI94533.1"/>
    <property type="molecule type" value="Genomic_DNA"/>
</dbReference>
<evidence type="ECO:0000256" key="1">
    <source>
        <dbReference type="ARBA" id="ARBA00004141"/>
    </source>
</evidence>
<name>A0A1M6FA46_9FLAO</name>
<dbReference type="STRING" id="570521.SAMN04488508_104168"/>
<proteinExistence type="predicted"/>
<dbReference type="GO" id="GO:0016020">
    <property type="term" value="C:membrane"/>
    <property type="evidence" value="ECO:0007669"/>
    <property type="project" value="UniProtKB-SubCell"/>
</dbReference>
<dbReference type="PANTHER" id="PTHR37422">
    <property type="entry name" value="TEICHURONIC ACID BIOSYNTHESIS PROTEIN TUAE"/>
    <property type="match status" value="1"/>
</dbReference>
<dbReference type="Proteomes" id="UP000184432">
    <property type="component" value="Unassembled WGS sequence"/>
</dbReference>
<reference evidence="8" key="1">
    <citation type="submission" date="2016-11" db="EMBL/GenBank/DDBJ databases">
        <authorList>
            <person name="Varghese N."/>
            <person name="Submissions S."/>
        </authorList>
    </citation>
    <scope>NUCLEOTIDE SEQUENCE [LARGE SCALE GENOMIC DNA]</scope>
    <source>
        <strain evidence="8">DSM 22623</strain>
    </source>
</reference>
<protein>
    <submittedName>
        <fullName evidence="7">O-antigen ligase</fullName>
    </submittedName>
</protein>
<dbReference type="OrthoDB" id="1435411at2"/>
<feature type="transmembrane region" description="Helical" evidence="5">
    <location>
        <begin position="116"/>
        <end position="133"/>
    </location>
</feature>
<feature type="domain" description="O-antigen ligase-related" evidence="6">
    <location>
        <begin position="194"/>
        <end position="357"/>
    </location>
</feature>
<comment type="subcellular location">
    <subcellularLocation>
        <location evidence="1">Membrane</location>
        <topology evidence="1">Multi-pass membrane protein</topology>
    </subcellularLocation>
</comment>
<evidence type="ECO:0000256" key="2">
    <source>
        <dbReference type="ARBA" id="ARBA00022692"/>
    </source>
</evidence>
<sequence length="413" mass="47477">MGLTLNRRNLFTIGCSIAAIGYLFSIATASIGLMALLATWLINFKDLDFKNIVRPNSVQLLILFFVLLALGLTYSEVPKEGFKVINRHLPYLVLPLVFLTIKPLEKSQRHLVSKVFIHAVTLLYVVCLINAVYRQVVFSLSGGHFNWYFFYRFDFLEIFDQHPTYVSMYTLLSLSLVVFNKDLLFKKKGLFWITLLIQIAGVLLAGSRMGYVVFLGISLLYITKVLSSKSKEVIIKTVLAYLLSILFLLIVAWNIPIVKERVLYTLGYKYEYKYNNKEFIKNKTAEEQGRLLLWQDALDLIKDNPILGHGTGSNKKILLQKYKQEGHSIFLERTYNVHNTYLESLLMGGLPLLLSFLSIVFMLLYQGIKRKDFVLYSFFLIVAATAVTETLFRAQGIMFVGFFYCFLLSKTHE</sequence>
<feature type="transmembrane region" description="Helical" evidence="5">
    <location>
        <begin position="234"/>
        <end position="255"/>
    </location>
</feature>
<gene>
    <name evidence="7" type="ORF">SAMN04488508_104168</name>
</gene>